<organism evidence="2 3">
    <name type="scientific">Marasmius crinis-equi</name>
    <dbReference type="NCBI Taxonomy" id="585013"/>
    <lineage>
        <taxon>Eukaryota</taxon>
        <taxon>Fungi</taxon>
        <taxon>Dikarya</taxon>
        <taxon>Basidiomycota</taxon>
        <taxon>Agaricomycotina</taxon>
        <taxon>Agaricomycetes</taxon>
        <taxon>Agaricomycetidae</taxon>
        <taxon>Agaricales</taxon>
        <taxon>Marasmiineae</taxon>
        <taxon>Marasmiaceae</taxon>
        <taxon>Marasmius</taxon>
    </lineage>
</organism>
<comment type="caution">
    <text evidence="2">The sequence shown here is derived from an EMBL/GenBank/DDBJ whole genome shotgun (WGS) entry which is preliminary data.</text>
</comment>
<dbReference type="CDD" id="cd02440">
    <property type="entry name" value="AdoMet_MTases"/>
    <property type="match status" value="1"/>
</dbReference>
<keyword evidence="1" id="KW-0620">Polyamine biosynthesis</keyword>
<sequence>MLSVWGAMMGGLVMSKRFWSVIPQLRVISDSDIYLSQALLCFAVGVLNLDFASPPPNTKTTKKATSNTTYAAKGTLLAVLVTLAFTPLTAPLRSPILKHPYPETYTHPSFPLQIHSAVESNTGLVVVGEALKPPNADPTDMKAMHSVRYLRAAHSILGGVWMGKRVHTIDGYATVKDSYGTRLGDSIYGAFNLQEASRLIERKGRVEKKGKSKALIIGLGTGISATALHRHGYNLTVLEIDPAVYQAARQFFGFPDPGKGNVFLEDAGAWVASRANQQSSVDDAALYDIVVHDCFSGGGIPQHLYEIEFWDNLKKLVKPDGILVINFAGIVDSEPSRLVLRTLDETFSHCRAFHDLVQPELLTKEKYDTEFLNVVFFCTSLPDTPITFRTPDMIDYLGSPLRKHMLSSLQNREIDLGVLRNSTERIKVQDGRETRVLSKSYNPLGKMQDAQATKHWTMMREVLPDIFWETF</sequence>
<dbReference type="PANTHER" id="PTHR43317">
    <property type="entry name" value="THERMOSPERMINE SYNTHASE ACAULIS5"/>
    <property type="match status" value="1"/>
</dbReference>
<dbReference type="Pfam" id="PF01564">
    <property type="entry name" value="Spermine_synth"/>
    <property type="match status" value="1"/>
</dbReference>
<gene>
    <name evidence="2" type="ORF">V5O48_014825</name>
</gene>
<name>A0ABR3EW80_9AGAR</name>
<proteinExistence type="predicted"/>
<dbReference type="Proteomes" id="UP001465976">
    <property type="component" value="Unassembled WGS sequence"/>
</dbReference>
<evidence type="ECO:0008006" key="4">
    <source>
        <dbReference type="Google" id="ProtNLM"/>
    </source>
</evidence>
<protein>
    <recommendedName>
        <fullName evidence="4">S-adenosyl-L-methionine-dependent methyltransferase</fullName>
    </recommendedName>
</protein>
<dbReference type="SUPFAM" id="SSF53335">
    <property type="entry name" value="S-adenosyl-L-methionine-dependent methyltransferases"/>
    <property type="match status" value="1"/>
</dbReference>
<evidence type="ECO:0000313" key="2">
    <source>
        <dbReference type="EMBL" id="KAL0567175.1"/>
    </source>
</evidence>
<evidence type="ECO:0000313" key="3">
    <source>
        <dbReference type="Proteomes" id="UP001465976"/>
    </source>
</evidence>
<dbReference type="Gene3D" id="3.40.50.150">
    <property type="entry name" value="Vaccinia Virus protein VP39"/>
    <property type="match status" value="1"/>
</dbReference>
<dbReference type="PANTHER" id="PTHR43317:SF1">
    <property type="entry name" value="THERMOSPERMINE SYNTHASE ACAULIS5"/>
    <property type="match status" value="1"/>
</dbReference>
<dbReference type="InterPro" id="IPR029063">
    <property type="entry name" value="SAM-dependent_MTases_sf"/>
</dbReference>
<dbReference type="EMBL" id="JBAHYK010001655">
    <property type="protein sequence ID" value="KAL0567175.1"/>
    <property type="molecule type" value="Genomic_DNA"/>
</dbReference>
<reference evidence="2 3" key="1">
    <citation type="submission" date="2024-02" db="EMBL/GenBank/DDBJ databases">
        <title>A draft genome for the cacao thread blight pathogen Marasmius crinis-equi.</title>
        <authorList>
            <person name="Cohen S.P."/>
            <person name="Baruah I.K."/>
            <person name="Amoako-Attah I."/>
            <person name="Bukari Y."/>
            <person name="Meinhardt L.W."/>
            <person name="Bailey B.A."/>
        </authorList>
    </citation>
    <scope>NUCLEOTIDE SEQUENCE [LARGE SCALE GENOMIC DNA]</scope>
    <source>
        <strain evidence="2 3">GH-76</strain>
    </source>
</reference>
<keyword evidence="3" id="KW-1185">Reference proteome</keyword>
<dbReference type="NCBIfam" id="NF037959">
    <property type="entry name" value="MFS_SpdSyn"/>
    <property type="match status" value="1"/>
</dbReference>
<accession>A0ABR3EW80</accession>
<evidence type="ECO:0000256" key="1">
    <source>
        <dbReference type="ARBA" id="ARBA00023115"/>
    </source>
</evidence>